<keyword evidence="1" id="KW-0812">Transmembrane</keyword>
<proteinExistence type="predicted"/>
<name>A0A6B9QQH8_9VIRU</name>
<dbReference type="EMBL" id="EU747721">
    <property type="protein sequence ID" value="ACH96218.1"/>
    <property type="molecule type" value="Genomic_DNA"/>
</dbReference>
<evidence type="ECO:0000313" key="4">
    <source>
        <dbReference type="EMBL" id="QKE59552.1"/>
    </source>
</evidence>
<dbReference type="RefSeq" id="YP_002321399.1">
    <property type="nucleotide sequence ID" value="NC_011588.1"/>
</dbReference>
<dbReference type="Proteomes" id="UP000011785">
    <property type="component" value="Segment"/>
</dbReference>
<dbReference type="EMBL" id="MZ727584">
    <property type="protein sequence ID" value="UBO76499.1"/>
    <property type="molecule type" value="Genomic_DNA"/>
</dbReference>
<evidence type="ECO:0000313" key="5">
    <source>
        <dbReference type="EMBL" id="UBO76499.1"/>
    </source>
</evidence>
<reference evidence="4" key="3">
    <citation type="submission" date="2020-03" db="EMBL/GenBank/DDBJ databases">
        <title>Whole genome sequence of Oryctes rhinoceros Nudivirus isolated in Riau Province, Indonesia.</title>
        <authorList>
            <person name="Kurnia Y.W."/>
            <person name="Tanjung Z.A."/>
            <person name="Utomo C."/>
            <person name="Naim M."/>
            <person name="Situmorang E.C."/>
            <person name="Liwang T."/>
        </authorList>
    </citation>
    <scope>NUCLEOTIDE SEQUENCE</scope>
    <source>
        <strain evidence="4">LiboV</strain>
    </source>
</reference>
<reference evidence="5" key="4">
    <citation type="submission" date="2021-08" db="EMBL/GenBank/DDBJ databases">
        <title>Whole genome sequence of Oryctes rhinoceros Nudivirus detected in Riau Province, Indonesia.</title>
        <authorList>
            <person name="Kurnia Y.W."/>
            <person name="Tanjung Z.A."/>
            <person name="Utomo C."/>
            <person name="Naim M."/>
            <person name="Situmorang E.C."/>
            <person name="Liwang T."/>
        </authorList>
    </citation>
    <scope>NUCLEOTIDE SEQUENCE</scope>
    <source>
        <strain evidence="5">LiboV</strain>
    </source>
</reference>
<dbReference type="EMBL" id="MT150137">
    <property type="protein sequence ID" value="QKE59552.1"/>
    <property type="molecule type" value="Genomic_DNA"/>
</dbReference>
<evidence type="ECO:0000256" key="1">
    <source>
        <dbReference type="SAM" id="Phobius"/>
    </source>
</evidence>
<protein>
    <submittedName>
        <fullName evidence="3">Uncharacterized protein</fullName>
    </submittedName>
</protein>
<dbReference type="EMBL" id="MN623374">
    <property type="protein sequence ID" value="QHG11321.1"/>
    <property type="molecule type" value="Genomic_DNA"/>
</dbReference>
<accession>B7SVA9</accession>
<organism evidence="3">
    <name type="scientific">Oryctes rhinoceros nudivirus</name>
    <dbReference type="NCBI Taxonomy" id="92521"/>
    <lineage>
        <taxon>Viruses</taxon>
        <taxon>Viruses incertae sedis</taxon>
        <taxon>Naldaviricetes</taxon>
        <taxon>Lefavirales</taxon>
        <taxon>Nudiviridae</taxon>
        <taxon>Alphanudivirus</taxon>
        <taxon>Alphanudivirus oryrhinocerotis</taxon>
    </lineage>
</organism>
<keyword evidence="1" id="KW-1133">Transmembrane helix</keyword>
<accession>A0A6B9QQH8</accession>
<reference evidence="2 6" key="1">
    <citation type="journal article" date="2008" name="J. Virol. Methods">
        <title>Sequencing of the large dsDNA genome of Oryctes rhinoceros nudivirus using multiple displacement amplification of nanogram amounts of virus DNA.</title>
        <authorList>
            <person name="Wang Y."/>
            <person name="Kleespies R.G."/>
            <person name="Ramle M.B."/>
            <person name="Jehle J.A."/>
        </authorList>
    </citation>
    <scope>NUCLEOTIDE SEQUENCE [LARGE SCALE GENOMIC DNA]</scope>
    <source>
        <strain evidence="6">Isolate Oryctes rhinoceros/Malaysia/Ma07/2007</strain>
        <strain evidence="2">Ma07</strain>
    </source>
</reference>
<keyword evidence="1" id="KW-0472">Membrane</keyword>
<feature type="transmembrane region" description="Helical" evidence="1">
    <location>
        <begin position="26"/>
        <end position="46"/>
    </location>
</feature>
<evidence type="ECO:0000313" key="2">
    <source>
        <dbReference type="EMBL" id="ACH96218.1"/>
    </source>
</evidence>
<sequence length="76" mass="8625">MCFLCKSSSINDETVSERKHRRIQQLIVVSLLIIVIVVGASIIRVYQNMEKDPVITPPTMKPVVLRTLPTLPPLVW</sequence>
<evidence type="ECO:0000313" key="6">
    <source>
        <dbReference type="Proteomes" id="UP000011785"/>
    </source>
</evidence>
<evidence type="ECO:0000313" key="3">
    <source>
        <dbReference type="EMBL" id="QHG11321.1"/>
    </source>
</evidence>
<reference evidence="3" key="2">
    <citation type="journal article" date="2020" name="J. ISSAAS">
        <title>Complete genome sequence of Oryctes rhinoceros Nudivirus isolated from Coconut Rhinoceros Beetle in the Solomon Islands.</title>
        <authorList>
            <person name="Etebari K."/>
            <person name="Filipovic I."/>
            <person name="Rasic G."/>
            <person name="Devine G.J."/>
            <person name="Tsatsia H."/>
            <person name="Furlong M.J."/>
        </authorList>
    </citation>
    <scope>NUCLEOTIDE SEQUENCE</scope>
    <source>
        <strain evidence="3">Solomon Islands</strain>
    </source>
</reference>
<gene>
    <name evidence="3" type="ORF">SI_OrNV_gp088</name>
</gene>
<dbReference type="KEGG" id="vg:7047268"/>
<keyword evidence="6" id="KW-1185">Reference proteome</keyword>